<evidence type="ECO:0008006" key="2">
    <source>
        <dbReference type="Google" id="ProtNLM"/>
    </source>
</evidence>
<dbReference type="InterPro" id="IPR011856">
    <property type="entry name" value="tRNA_endonuc-like_dom_sf"/>
</dbReference>
<name>A0A6J5NX58_9CAUD</name>
<gene>
    <name evidence="1" type="ORF">UFOVP775_18</name>
</gene>
<reference evidence="1" key="1">
    <citation type="submission" date="2020-04" db="EMBL/GenBank/DDBJ databases">
        <authorList>
            <person name="Chiriac C."/>
            <person name="Salcher M."/>
            <person name="Ghai R."/>
            <person name="Kavagutti S V."/>
        </authorList>
    </citation>
    <scope>NUCLEOTIDE SEQUENCE</scope>
</reference>
<proteinExistence type="predicted"/>
<dbReference type="EMBL" id="LR796725">
    <property type="protein sequence ID" value="CAB4162186.1"/>
    <property type="molecule type" value="Genomic_DNA"/>
</dbReference>
<organism evidence="1">
    <name type="scientific">uncultured Caudovirales phage</name>
    <dbReference type="NCBI Taxonomy" id="2100421"/>
    <lineage>
        <taxon>Viruses</taxon>
        <taxon>Duplodnaviria</taxon>
        <taxon>Heunggongvirae</taxon>
        <taxon>Uroviricota</taxon>
        <taxon>Caudoviricetes</taxon>
        <taxon>Peduoviridae</taxon>
        <taxon>Maltschvirus</taxon>
        <taxon>Maltschvirus maltsch</taxon>
    </lineage>
</organism>
<evidence type="ECO:0000313" key="1">
    <source>
        <dbReference type="EMBL" id="CAB4162186.1"/>
    </source>
</evidence>
<sequence>MNKTNKDKLKALELESLREKYPSMDARFIPLTDWKDTSANGLTKCIIFWINALGGQAERISNQGQYRAGKKIEVGTGEIQYTKELKGKWTPGQGTKGTADISATIRGRSVKIEVKYNKDRQSDAQKQYQEMIEKAGGIYFIAKTFDDFVTWYESFSLHL</sequence>
<dbReference type="Gene3D" id="3.40.1350.10">
    <property type="match status" value="1"/>
</dbReference>
<protein>
    <recommendedName>
        <fullName evidence="2">VRR-NUC domain containing protein</fullName>
    </recommendedName>
</protein>
<dbReference type="GO" id="GO:0003676">
    <property type="term" value="F:nucleic acid binding"/>
    <property type="evidence" value="ECO:0007669"/>
    <property type="project" value="InterPro"/>
</dbReference>
<accession>A0A6J5NX58</accession>